<dbReference type="InterPro" id="IPR033335">
    <property type="entry name" value="JUPITER"/>
</dbReference>
<evidence type="ECO:0000256" key="8">
    <source>
        <dbReference type="ARBA" id="ARBA00022701"/>
    </source>
</evidence>
<dbReference type="GO" id="GO:0005634">
    <property type="term" value="C:nucleus"/>
    <property type="evidence" value="ECO:0007669"/>
    <property type="project" value="UniProtKB-SubCell"/>
</dbReference>
<evidence type="ECO:0000313" key="13">
    <source>
        <dbReference type="Proteomes" id="UP001162156"/>
    </source>
</evidence>
<sequence>MANVFVGFHDQRNSSRVLKPPGGGTSDIFGTDAPKNTKNGIEPTPNKRNELNIATKPVLESDNQSPSDENSKNGSCEENVEQERQSESKTQVKAGITTESISSIIQQRDVQIKEPEKEKKTGHRVPPGGYSSGLW</sequence>
<evidence type="ECO:0000256" key="2">
    <source>
        <dbReference type="ARBA" id="ARBA00004123"/>
    </source>
</evidence>
<keyword evidence="7" id="KW-0597">Phosphoprotein</keyword>
<feature type="compositionally biased region" description="Basic and acidic residues" evidence="11">
    <location>
        <begin position="110"/>
        <end position="119"/>
    </location>
</feature>
<organism evidence="12 13">
    <name type="scientific">Rhamnusium bicolor</name>
    <dbReference type="NCBI Taxonomy" id="1586634"/>
    <lineage>
        <taxon>Eukaryota</taxon>
        <taxon>Metazoa</taxon>
        <taxon>Ecdysozoa</taxon>
        <taxon>Arthropoda</taxon>
        <taxon>Hexapoda</taxon>
        <taxon>Insecta</taxon>
        <taxon>Pterygota</taxon>
        <taxon>Neoptera</taxon>
        <taxon>Endopterygota</taxon>
        <taxon>Coleoptera</taxon>
        <taxon>Polyphaga</taxon>
        <taxon>Cucujiformia</taxon>
        <taxon>Chrysomeloidea</taxon>
        <taxon>Cerambycidae</taxon>
        <taxon>Lepturinae</taxon>
        <taxon>Rhagiini</taxon>
        <taxon>Rhamnusium</taxon>
    </lineage>
</organism>
<keyword evidence="9" id="KW-0206">Cytoskeleton</keyword>
<feature type="compositionally biased region" description="Polar residues" evidence="11">
    <location>
        <begin position="61"/>
        <end position="76"/>
    </location>
</feature>
<evidence type="ECO:0000313" key="12">
    <source>
        <dbReference type="EMBL" id="KAJ8927524.1"/>
    </source>
</evidence>
<comment type="similarity">
    <text evidence="4">Belongs to the MAP Jupiter family.</text>
</comment>
<accession>A0AAV8WM06</accession>
<evidence type="ECO:0000256" key="6">
    <source>
        <dbReference type="ARBA" id="ARBA00022490"/>
    </source>
</evidence>
<evidence type="ECO:0000256" key="9">
    <source>
        <dbReference type="ARBA" id="ARBA00023212"/>
    </source>
</evidence>
<evidence type="ECO:0000256" key="11">
    <source>
        <dbReference type="SAM" id="MobiDB-lite"/>
    </source>
</evidence>
<dbReference type="AlphaFoldDB" id="A0AAV8WM06"/>
<dbReference type="EMBL" id="JANEYF010005624">
    <property type="protein sequence ID" value="KAJ8927524.1"/>
    <property type="molecule type" value="Genomic_DNA"/>
</dbReference>
<keyword evidence="10" id="KW-0539">Nucleus</keyword>
<protein>
    <recommendedName>
        <fullName evidence="5">Microtubule-associated protein Jupiter</fullName>
    </recommendedName>
</protein>
<proteinExistence type="inferred from homology"/>
<comment type="subcellular location">
    <subcellularLocation>
        <location evidence="3">Cytoplasm</location>
        <location evidence="3">Cytoskeleton</location>
        <location evidence="3">Spindle</location>
    </subcellularLocation>
    <subcellularLocation>
        <location evidence="2">Nucleus</location>
    </subcellularLocation>
</comment>
<evidence type="ECO:0000256" key="1">
    <source>
        <dbReference type="ARBA" id="ARBA00003805"/>
    </source>
</evidence>
<comment type="function">
    <text evidence="1">Binds to all microtubule populations.</text>
</comment>
<evidence type="ECO:0000256" key="10">
    <source>
        <dbReference type="ARBA" id="ARBA00023242"/>
    </source>
</evidence>
<keyword evidence="6" id="KW-0963">Cytoplasm</keyword>
<reference evidence="12" key="1">
    <citation type="journal article" date="2023" name="Insect Mol. Biol.">
        <title>Genome sequencing provides insights into the evolution of gene families encoding plant cell wall-degrading enzymes in longhorned beetles.</title>
        <authorList>
            <person name="Shin N.R."/>
            <person name="Okamura Y."/>
            <person name="Kirsch R."/>
            <person name="Pauchet Y."/>
        </authorList>
    </citation>
    <scope>NUCLEOTIDE SEQUENCE</scope>
    <source>
        <strain evidence="12">RBIC_L_NR</strain>
    </source>
</reference>
<gene>
    <name evidence="12" type="ORF">NQ314_019999</name>
</gene>
<evidence type="ECO:0000256" key="5">
    <source>
        <dbReference type="ARBA" id="ARBA00021471"/>
    </source>
</evidence>
<dbReference type="GO" id="GO:0005874">
    <property type="term" value="C:microtubule"/>
    <property type="evidence" value="ECO:0007669"/>
    <property type="project" value="UniProtKB-KW"/>
</dbReference>
<dbReference type="PANTHER" id="PTHR34930:SF2">
    <property type="entry name" value="MICROTUBULE-ASSOCIATED PROTEIN JUPITER"/>
    <property type="match status" value="1"/>
</dbReference>
<dbReference type="PANTHER" id="PTHR34930">
    <property type="entry name" value="GEO05313P1"/>
    <property type="match status" value="1"/>
</dbReference>
<dbReference type="GO" id="GO:0005819">
    <property type="term" value="C:spindle"/>
    <property type="evidence" value="ECO:0007669"/>
    <property type="project" value="UniProtKB-SubCell"/>
</dbReference>
<evidence type="ECO:0000256" key="3">
    <source>
        <dbReference type="ARBA" id="ARBA00004186"/>
    </source>
</evidence>
<evidence type="ECO:0000256" key="7">
    <source>
        <dbReference type="ARBA" id="ARBA00022553"/>
    </source>
</evidence>
<feature type="region of interest" description="Disordered" evidence="11">
    <location>
        <begin position="1"/>
        <end position="135"/>
    </location>
</feature>
<keyword evidence="13" id="KW-1185">Reference proteome</keyword>
<name>A0AAV8WM06_9CUCU</name>
<comment type="caution">
    <text evidence="12">The sequence shown here is derived from an EMBL/GenBank/DDBJ whole genome shotgun (WGS) entry which is preliminary data.</text>
</comment>
<dbReference type="Proteomes" id="UP001162156">
    <property type="component" value="Unassembled WGS sequence"/>
</dbReference>
<evidence type="ECO:0000256" key="4">
    <source>
        <dbReference type="ARBA" id="ARBA00005344"/>
    </source>
</evidence>
<keyword evidence="8" id="KW-0493">Microtubule</keyword>